<dbReference type="InterPro" id="IPR046347">
    <property type="entry name" value="bZIP_sf"/>
</dbReference>
<gene>
    <name evidence="7" type="primary">MAFK</name>
    <name evidence="7" type="ORF">g.13126</name>
</gene>
<evidence type="ECO:0000256" key="3">
    <source>
        <dbReference type="ARBA" id="ARBA00023163"/>
    </source>
</evidence>
<feature type="compositionally biased region" description="Polar residues" evidence="5">
    <location>
        <begin position="143"/>
        <end position="166"/>
    </location>
</feature>
<dbReference type="AlphaFoldDB" id="A0A6G1SC18"/>
<evidence type="ECO:0000256" key="1">
    <source>
        <dbReference type="ARBA" id="ARBA00023015"/>
    </source>
</evidence>
<evidence type="ECO:0000256" key="2">
    <source>
        <dbReference type="ARBA" id="ARBA00023125"/>
    </source>
</evidence>
<accession>A0A6G1SC18</accession>
<evidence type="ECO:0000256" key="5">
    <source>
        <dbReference type="SAM" id="MobiDB-lite"/>
    </source>
</evidence>
<dbReference type="GO" id="GO:0005634">
    <property type="term" value="C:nucleus"/>
    <property type="evidence" value="ECO:0007669"/>
    <property type="project" value="TreeGrafter"/>
</dbReference>
<dbReference type="PANTHER" id="PTHR10129:SF48">
    <property type="entry name" value="MAF-S, ISOFORM B"/>
    <property type="match status" value="1"/>
</dbReference>
<feature type="domain" description="Basic leucine zipper" evidence="6">
    <location>
        <begin position="35"/>
        <end position="122"/>
    </location>
</feature>
<feature type="coiled-coil region" evidence="4">
    <location>
        <begin position="85"/>
        <end position="119"/>
    </location>
</feature>
<dbReference type="InterPro" id="IPR004826">
    <property type="entry name" value="bZIP_Maf"/>
</dbReference>
<dbReference type="PANTHER" id="PTHR10129">
    <property type="entry name" value="TRANSCRIPTION FACTOR MAF"/>
    <property type="match status" value="1"/>
</dbReference>
<dbReference type="SUPFAM" id="SSF47454">
    <property type="entry name" value="A DNA-binding domain in eukaryotic transcription factors"/>
    <property type="match status" value="1"/>
</dbReference>
<evidence type="ECO:0000313" key="7">
    <source>
        <dbReference type="EMBL" id="MDE47492.1"/>
    </source>
</evidence>
<keyword evidence="4" id="KW-0175">Coiled coil</keyword>
<dbReference type="EMBL" id="GGYP01002721">
    <property type="protein sequence ID" value="MDE47492.1"/>
    <property type="molecule type" value="Transcribed_RNA"/>
</dbReference>
<dbReference type="InterPro" id="IPR008917">
    <property type="entry name" value="TF_DNA-bd_sf"/>
</dbReference>
<organism evidence="7">
    <name type="scientific">Aceria tosichella</name>
    <name type="common">wheat curl mite</name>
    <dbReference type="NCBI Taxonomy" id="561515"/>
    <lineage>
        <taxon>Eukaryota</taxon>
        <taxon>Metazoa</taxon>
        <taxon>Ecdysozoa</taxon>
        <taxon>Arthropoda</taxon>
        <taxon>Chelicerata</taxon>
        <taxon>Arachnida</taxon>
        <taxon>Acari</taxon>
        <taxon>Acariformes</taxon>
        <taxon>Trombidiformes</taxon>
        <taxon>Prostigmata</taxon>
        <taxon>Eupodina</taxon>
        <taxon>Eriophyoidea</taxon>
        <taxon>Eriophyidae</taxon>
        <taxon>Eriophyinae</taxon>
        <taxon>Aceriini</taxon>
        <taxon>Aceria</taxon>
    </lineage>
</organism>
<keyword evidence="3" id="KW-0804">Transcription</keyword>
<keyword evidence="2" id="KW-0238">DNA-binding</keyword>
<dbReference type="Pfam" id="PF03131">
    <property type="entry name" value="bZIP_Maf"/>
    <property type="match status" value="1"/>
</dbReference>
<evidence type="ECO:0000256" key="4">
    <source>
        <dbReference type="SAM" id="Coils"/>
    </source>
</evidence>
<proteinExistence type="predicted"/>
<name>A0A6G1SC18_9ACAR</name>
<sequence length="301" mass="34691">MANSTMVMQHHDSFAMNPLDDPIVRSTLKRIQMTGKDLINATVKDLNKRLVGCSNMAINRLKKCRRTLKNRGYAKNCRIKRLCMRNELELTNVKLRAEINELRLRNKLLQNQVNDLMQRFQPIAQRELANNNNTCQLKLPPDQDTSSTGIGQESHNFRNSNDNNQQEFPVHHHQYHHQEQLEQHQQQQHGQHLQTQYYGYGAPSNYTHEEEEGSQVVQRIHQTIYLDNSCNDSPVSSSSSSSVCFTTDYGPFDGDLEFSNCVSETNYHDQGSCDTSNWGAQVQPNPCQQPKQIISNHVEFY</sequence>
<dbReference type="InterPro" id="IPR024874">
    <property type="entry name" value="Transcription_factor_Maf_fam"/>
</dbReference>
<protein>
    <submittedName>
        <fullName evidence="7">Transcription factor MafK</fullName>
    </submittedName>
</protein>
<keyword evidence="1" id="KW-0805">Transcription regulation</keyword>
<feature type="region of interest" description="Disordered" evidence="5">
    <location>
        <begin position="134"/>
        <end position="166"/>
    </location>
</feature>
<evidence type="ECO:0000259" key="6">
    <source>
        <dbReference type="Pfam" id="PF03131"/>
    </source>
</evidence>
<dbReference type="Gene3D" id="1.20.5.170">
    <property type="match status" value="1"/>
</dbReference>
<dbReference type="GO" id="GO:0000981">
    <property type="term" value="F:DNA-binding transcription factor activity, RNA polymerase II-specific"/>
    <property type="evidence" value="ECO:0007669"/>
    <property type="project" value="TreeGrafter"/>
</dbReference>
<dbReference type="GO" id="GO:0000978">
    <property type="term" value="F:RNA polymerase II cis-regulatory region sequence-specific DNA binding"/>
    <property type="evidence" value="ECO:0007669"/>
    <property type="project" value="TreeGrafter"/>
</dbReference>
<dbReference type="SUPFAM" id="SSF57959">
    <property type="entry name" value="Leucine zipper domain"/>
    <property type="match status" value="1"/>
</dbReference>
<reference evidence="7" key="1">
    <citation type="submission" date="2018-10" db="EMBL/GenBank/DDBJ databases">
        <title>Transcriptome assembly of Aceria tosichella (Wheat curl mite) Type 2.</title>
        <authorList>
            <person name="Scully E.D."/>
            <person name="Geib S.M."/>
            <person name="Palmer N.A."/>
            <person name="Gupta A.K."/>
            <person name="Sarath G."/>
            <person name="Tatineni S."/>
        </authorList>
    </citation>
    <scope>NUCLEOTIDE SEQUENCE</scope>
    <source>
        <strain evidence="7">LincolnNE</strain>
    </source>
</reference>